<dbReference type="PANTHER" id="PTHR22743:SF165">
    <property type="entry name" value="BTB AND MATH DOMAIN CONTAINING-RELATED"/>
    <property type="match status" value="1"/>
</dbReference>
<dbReference type="CDD" id="cd01165">
    <property type="entry name" value="BTB_POZ"/>
    <property type="match status" value="1"/>
</dbReference>
<dbReference type="EMBL" id="DS268430">
    <property type="protein sequence ID" value="EFO96323.1"/>
    <property type="molecule type" value="Genomic_DNA"/>
</dbReference>
<dbReference type="Pfam" id="PF00651">
    <property type="entry name" value="BTB"/>
    <property type="match status" value="1"/>
</dbReference>
<evidence type="ECO:0000259" key="2">
    <source>
        <dbReference type="PROSITE" id="PS50097"/>
    </source>
</evidence>
<feature type="domain" description="BTB" evidence="2">
    <location>
        <begin position="38"/>
        <end position="97"/>
    </location>
</feature>
<dbReference type="InterPro" id="IPR011333">
    <property type="entry name" value="SKP1/BTB/POZ_sf"/>
</dbReference>
<name>E3M930_CAERE</name>
<dbReference type="InParanoid" id="E3M930"/>
<protein>
    <recommendedName>
        <fullName evidence="2">BTB domain-containing protein</fullName>
    </recommendedName>
</protein>
<dbReference type="HOGENOM" id="CLU_036654_1_1_1"/>
<dbReference type="KEGG" id="crq:GCK72_007569"/>
<dbReference type="OrthoDB" id="437903at2759"/>
<dbReference type="SMART" id="SM00225">
    <property type="entry name" value="BTB"/>
    <property type="match status" value="1"/>
</dbReference>
<dbReference type="AlphaFoldDB" id="E3M930"/>
<dbReference type="PROSITE" id="PS50097">
    <property type="entry name" value="BTB"/>
    <property type="match status" value="1"/>
</dbReference>
<dbReference type="SUPFAM" id="SSF54695">
    <property type="entry name" value="POZ domain"/>
    <property type="match status" value="1"/>
</dbReference>
<evidence type="ECO:0000256" key="1">
    <source>
        <dbReference type="SAM" id="MobiDB-lite"/>
    </source>
</evidence>
<evidence type="ECO:0000313" key="4">
    <source>
        <dbReference type="Proteomes" id="UP000008281"/>
    </source>
</evidence>
<dbReference type="CTD" id="9804906"/>
<dbReference type="PANTHER" id="PTHR22743">
    <property type="entry name" value="MEPRIN/TRAF-LIKE MATH FAMILY-C.ELEGANS"/>
    <property type="match status" value="1"/>
</dbReference>
<sequence length="226" mass="25738">MSDPSPRGRKRQGEAPAYPTAPKKRNPVVFDGSDPDLYDVVLAVEEKKFYVNKKQLALHSKFFHRMFYGEFEEIKKEEIEIKEVLADDFQKFLEVVHGLEYVNDSIVEGLIELADRFDCEHILKKCKEHLMGINNVTSNKLLRMAIRYDMKQLKENVLSKVKTTEEAIDLYTTNEFDEETMNILLDKSFGITSSPASAQDYLSGVSAIASSLIAHRLLAAMVSQPD</sequence>
<dbReference type="InterPro" id="IPR052664">
    <property type="entry name" value="BTB-MATH_domain_protein"/>
</dbReference>
<keyword evidence="4" id="KW-1185">Reference proteome</keyword>
<reference evidence="3" key="1">
    <citation type="submission" date="2007-07" db="EMBL/GenBank/DDBJ databases">
        <title>PCAP assembly of the Caenorhabditis remanei genome.</title>
        <authorList>
            <consortium name="The Caenorhabditis remanei Sequencing Consortium"/>
            <person name="Wilson R.K."/>
        </authorList>
    </citation>
    <scope>NUCLEOTIDE SEQUENCE [LARGE SCALE GENOMIC DNA]</scope>
    <source>
        <strain evidence="3">PB4641</strain>
    </source>
</reference>
<dbReference type="eggNOG" id="ENOG502TEZ6">
    <property type="taxonomic scope" value="Eukaryota"/>
</dbReference>
<organism evidence="4">
    <name type="scientific">Caenorhabditis remanei</name>
    <name type="common">Caenorhabditis vulgaris</name>
    <dbReference type="NCBI Taxonomy" id="31234"/>
    <lineage>
        <taxon>Eukaryota</taxon>
        <taxon>Metazoa</taxon>
        <taxon>Ecdysozoa</taxon>
        <taxon>Nematoda</taxon>
        <taxon>Chromadorea</taxon>
        <taxon>Rhabditida</taxon>
        <taxon>Rhabditina</taxon>
        <taxon>Rhabditomorpha</taxon>
        <taxon>Rhabditoidea</taxon>
        <taxon>Rhabditidae</taxon>
        <taxon>Peloderinae</taxon>
        <taxon>Caenorhabditis</taxon>
    </lineage>
</organism>
<dbReference type="Gene3D" id="3.30.710.10">
    <property type="entry name" value="Potassium Channel Kv1.1, Chain A"/>
    <property type="match status" value="1"/>
</dbReference>
<proteinExistence type="predicted"/>
<dbReference type="Proteomes" id="UP000008281">
    <property type="component" value="Unassembled WGS sequence"/>
</dbReference>
<dbReference type="GeneID" id="9804906"/>
<dbReference type="RefSeq" id="XP_003107265.2">
    <property type="nucleotide sequence ID" value="XM_003107217.2"/>
</dbReference>
<dbReference type="InterPro" id="IPR000210">
    <property type="entry name" value="BTB/POZ_dom"/>
</dbReference>
<accession>E3M930</accession>
<feature type="region of interest" description="Disordered" evidence="1">
    <location>
        <begin position="1"/>
        <end position="28"/>
    </location>
</feature>
<gene>
    <name evidence="3" type="ORF">CRE_14612</name>
</gene>
<evidence type="ECO:0000313" key="3">
    <source>
        <dbReference type="EMBL" id="EFO96323.1"/>
    </source>
</evidence>